<accession>A0A165T1E5</accession>
<proteinExistence type="predicted"/>
<evidence type="ECO:0000313" key="2">
    <source>
        <dbReference type="EMBL" id="KZT72792.1"/>
    </source>
</evidence>
<dbReference type="AlphaFoldDB" id="A0A165T1E5"/>
<feature type="compositionally biased region" description="Basic residues" evidence="1">
    <location>
        <begin position="439"/>
        <end position="451"/>
    </location>
</feature>
<keyword evidence="3" id="KW-1185">Reference proteome</keyword>
<evidence type="ECO:0000313" key="3">
    <source>
        <dbReference type="Proteomes" id="UP000076727"/>
    </source>
</evidence>
<evidence type="ECO:0000256" key="1">
    <source>
        <dbReference type="SAM" id="MobiDB-lite"/>
    </source>
</evidence>
<feature type="compositionally biased region" description="Low complexity" evidence="1">
    <location>
        <begin position="426"/>
        <end position="435"/>
    </location>
</feature>
<feature type="region of interest" description="Disordered" evidence="1">
    <location>
        <begin position="417"/>
        <end position="451"/>
    </location>
</feature>
<dbReference type="Proteomes" id="UP000076727">
    <property type="component" value="Unassembled WGS sequence"/>
</dbReference>
<organism evidence="2 3">
    <name type="scientific">Daedalea quercina L-15889</name>
    <dbReference type="NCBI Taxonomy" id="1314783"/>
    <lineage>
        <taxon>Eukaryota</taxon>
        <taxon>Fungi</taxon>
        <taxon>Dikarya</taxon>
        <taxon>Basidiomycota</taxon>
        <taxon>Agaricomycotina</taxon>
        <taxon>Agaricomycetes</taxon>
        <taxon>Polyporales</taxon>
        <taxon>Fomitopsis</taxon>
    </lineage>
</organism>
<gene>
    <name evidence="2" type="ORF">DAEQUDRAFT_762604</name>
</gene>
<dbReference type="OrthoDB" id="3261881at2759"/>
<dbReference type="STRING" id="1314783.A0A165T1E5"/>
<name>A0A165T1E5_9APHY</name>
<sequence length="451" mass="50623">MSRRSSYESYDSIKTRTRKPRCQSASQIAKNVKSFELWAAHQECEEVAYDDMPEDMRATVQGVFDVVGRLPAEWLSKSSEAATRIREVLPADLLEFVRKAGKAVPDLFGTQVSTDDSKHLLSELQVVFSAWKRLRKMRKSSRKWSEADYAANVYNVIRSPAIQKGDYRAQCSIALAQPLSLSRIKTSDLRVLNAKTASPDASIFIPARLVKDLAYSSKSPYKVLKSLTKGKTSVSGSIGGESDFRYQATPCTKLPDAQCFEFASTYWEDKKHAYIEDAHRQNRMATASAVRQLHALHINAPIFGVVWAQGTVRAHVDWWETNSKTGQVMNRSAAYAGTNPSSRRTSGVFHEWNLEEPADILQVYLLIKNLDTWTVNGFLERVAEGVQQLAVDVLHEGHRLVPWRRKGDLAKVIGTNAQEIKAEGTPRPSFSVTPSSSPPKHKSRKRVPRSR</sequence>
<reference evidence="2 3" key="1">
    <citation type="journal article" date="2016" name="Mol. Biol. Evol.">
        <title>Comparative Genomics of Early-Diverging Mushroom-Forming Fungi Provides Insights into the Origins of Lignocellulose Decay Capabilities.</title>
        <authorList>
            <person name="Nagy L.G."/>
            <person name="Riley R."/>
            <person name="Tritt A."/>
            <person name="Adam C."/>
            <person name="Daum C."/>
            <person name="Floudas D."/>
            <person name="Sun H."/>
            <person name="Yadav J.S."/>
            <person name="Pangilinan J."/>
            <person name="Larsson K.H."/>
            <person name="Matsuura K."/>
            <person name="Barry K."/>
            <person name="Labutti K."/>
            <person name="Kuo R."/>
            <person name="Ohm R.A."/>
            <person name="Bhattacharya S.S."/>
            <person name="Shirouzu T."/>
            <person name="Yoshinaga Y."/>
            <person name="Martin F.M."/>
            <person name="Grigoriev I.V."/>
            <person name="Hibbett D.S."/>
        </authorList>
    </citation>
    <scope>NUCLEOTIDE SEQUENCE [LARGE SCALE GENOMIC DNA]</scope>
    <source>
        <strain evidence="2 3">L-15889</strain>
    </source>
</reference>
<protein>
    <submittedName>
        <fullName evidence="2">Uncharacterized protein</fullName>
    </submittedName>
</protein>
<dbReference type="EMBL" id="KV429039">
    <property type="protein sequence ID" value="KZT72792.1"/>
    <property type="molecule type" value="Genomic_DNA"/>
</dbReference>